<dbReference type="AlphaFoldDB" id="S3D071"/>
<dbReference type="HOGENOM" id="CLU_681606_0_0_1"/>
<keyword evidence="2" id="KW-1133">Transmembrane helix</keyword>
<dbReference type="KEGG" id="glz:GLAREA_01373"/>
<keyword evidence="2" id="KW-0472">Membrane</keyword>
<feature type="transmembrane region" description="Helical" evidence="2">
    <location>
        <begin position="190"/>
        <end position="215"/>
    </location>
</feature>
<keyword evidence="3" id="KW-0732">Signal</keyword>
<keyword evidence="2" id="KW-0812">Transmembrane</keyword>
<feature type="compositionally biased region" description="Polar residues" evidence="1">
    <location>
        <begin position="365"/>
        <end position="379"/>
    </location>
</feature>
<organism evidence="4 5">
    <name type="scientific">Glarea lozoyensis (strain ATCC 20868 / MF5171)</name>
    <dbReference type="NCBI Taxonomy" id="1116229"/>
    <lineage>
        <taxon>Eukaryota</taxon>
        <taxon>Fungi</taxon>
        <taxon>Dikarya</taxon>
        <taxon>Ascomycota</taxon>
        <taxon>Pezizomycotina</taxon>
        <taxon>Leotiomycetes</taxon>
        <taxon>Helotiales</taxon>
        <taxon>Helotiaceae</taxon>
        <taxon>Glarea</taxon>
    </lineage>
</organism>
<reference evidence="4 5" key="1">
    <citation type="journal article" date="2013" name="BMC Genomics">
        <title>Genomics-driven discovery of the pneumocandin biosynthetic gene cluster in the fungus Glarea lozoyensis.</title>
        <authorList>
            <person name="Chen L."/>
            <person name="Yue Q."/>
            <person name="Zhang X."/>
            <person name="Xiang M."/>
            <person name="Wang C."/>
            <person name="Li S."/>
            <person name="Che Y."/>
            <person name="Ortiz-Lopez F.J."/>
            <person name="Bills G.F."/>
            <person name="Liu X."/>
            <person name="An Z."/>
        </authorList>
    </citation>
    <scope>NUCLEOTIDE SEQUENCE [LARGE SCALE GENOMIC DNA]</scope>
    <source>
        <strain evidence="5">ATCC 20868 / MF5171</strain>
    </source>
</reference>
<dbReference type="GeneID" id="19460431"/>
<evidence type="ECO:0000256" key="3">
    <source>
        <dbReference type="SAM" id="SignalP"/>
    </source>
</evidence>
<accession>S3D071</accession>
<dbReference type="OMA" id="ISEMNTP"/>
<feature type="compositionally biased region" description="Polar residues" evidence="1">
    <location>
        <begin position="328"/>
        <end position="358"/>
    </location>
</feature>
<proteinExistence type="predicted"/>
<gene>
    <name evidence="4" type="ORF">GLAREA_01373</name>
</gene>
<evidence type="ECO:0000313" key="5">
    <source>
        <dbReference type="Proteomes" id="UP000016922"/>
    </source>
</evidence>
<dbReference type="RefSeq" id="XP_008086780.1">
    <property type="nucleotide sequence ID" value="XM_008088589.1"/>
</dbReference>
<name>S3D071_GLAL2</name>
<feature type="chain" id="PRO_5004519348" evidence="3">
    <location>
        <begin position="20"/>
        <end position="404"/>
    </location>
</feature>
<feature type="signal peptide" evidence="3">
    <location>
        <begin position="1"/>
        <end position="19"/>
    </location>
</feature>
<dbReference type="Proteomes" id="UP000016922">
    <property type="component" value="Unassembled WGS sequence"/>
</dbReference>
<evidence type="ECO:0000256" key="1">
    <source>
        <dbReference type="SAM" id="MobiDB-lite"/>
    </source>
</evidence>
<dbReference type="OrthoDB" id="3557178at2759"/>
<keyword evidence="5" id="KW-1185">Reference proteome</keyword>
<protein>
    <submittedName>
        <fullName evidence="4">Uncharacterized protein</fullName>
    </submittedName>
</protein>
<feature type="compositionally biased region" description="Low complexity" evidence="1">
    <location>
        <begin position="245"/>
        <end position="264"/>
    </location>
</feature>
<evidence type="ECO:0000313" key="4">
    <source>
        <dbReference type="EMBL" id="EPE25461.1"/>
    </source>
</evidence>
<feature type="region of interest" description="Disordered" evidence="1">
    <location>
        <begin position="232"/>
        <end position="383"/>
    </location>
</feature>
<evidence type="ECO:0000256" key="2">
    <source>
        <dbReference type="SAM" id="Phobius"/>
    </source>
</evidence>
<dbReference type="EMBL" id="KE145371">
    <property type="protein sequence ID" value="EPE25461.1"/>
    <property type="molecule type" value="Genomic_DNA"/>
</dbReference>
<sequence>MSISSLLVVLSTCVSMVYTIAVPEPQITARAVLPRQTDQRFIGFYSTSGEITWDTARCQASSSWTVSGSYGRCCSEGVSCTFATRCSSDYAIVGGSSVSCPYTCNTDYVYGSTGGSLSTKWIGCAIGYTSTYFYETAPATAIFNTIFGTSTTDSTTDTPTGTVRPTVTVAPIVPTSTPTTSVFRTKKKSMIWIVGVVIGVVAIFAIAGIIAFILISRKKKKARAAALAAGTGNTYGGAPPPNFQPPMQQQYNQGPPMGAMGQPQYGPPPPEGGYYVNDPKNAQTYSQTPTSPPPPVWTPSQQHSPTQPPPVSPQTRHASLAASDVLSVDQQRTAGNKSPGGTVSEIGTNSINNLGSNPSLPPQSPTGTHLTNISEMNTPPTYPAQVAKVPMQAHNNQGPVSELQ</sequence>